<dbReference type="AlphaFoldDB" id="M2P2L8"/>
<evidence type="ECO:0000313" key="2">
    <source>
        <dbReference type="EMBL" id="EMD29389.1"/>
    </source>
</evidence>
<protein>
    <submittedName>
        <fullName evidence="2">Uncharacterized protein</fullName>
    </submittedName>
</protein>
<evidence type="ECO:0000256" key="1">
    <source>
        <dbReference type="SAM" id="MobiDB-lite"/>
    </source>
</evidence>
<reference evidence="2 3" key="1">
    <citation type="submission" date="2012-10" db="EMBL/GenBank/DDBJ databases">
        <title>Genome assembly of Amycolatopsis azurea DSM 43854.</title>
        <authorList>
            <person name="Khatri I."/>
            <person name="Kaur I."/>
            <person name="Subramanian S."/>
            <person name="Mayilraj S."/>
        </authorList>
    </citation>
    <scope>NUCLEOTIDE SEQUENCE [LARGE SCALE GENOMIC DNA]</scope>
    <source>
        <strain evidence="2 3">DSM 43854</strain>
    </source>
</reference>
<dbReference type="Proteomes" id="UP000014137">
    <property type="component" value="Unassembled WGS sequence"/>
</dbReference>
<gene>
    <name evidence="2" type="ORF">C791_4238</name>
</gene>
<sequence>MWSSGFGKIPSHNAARRTTRGLSVELATQIGIGNGSGGASASATW</sequence>
<comment type="caution">
    <text evidence="2">The sequence shown here is derived from an EMBL/GenBank/DDBJ whole genome shotgun (WGS) entry which is preliminary data.</text>
</comment>
<name>M2P2L8_9PSEU</name>
<feature type="region of interest" description="Disordered" evidence="1">
    <location>
        <begin position="1"/>
        <end position="20"/>
    </location>
</feature>
<dbReference type="EMBL" id="ANMG01000004">
    <property type="protein sequence ID" value="EMD29389.1"/>
    <property type="molecule type" value="Genomic_DNA"/>
</dbReference>
<proteinExistence type="predicted"/>
<evidence type="ECO:0000313" key="3">
    <source>
        <dbReference type="Proteomes" id="UP000014137"/>
    </source>
</evidence>
<organism evidence="2 3">
    <name type="scientific">Amycolatopsis azurea DSM 43854</name>
    <dbReference type="NCBI Taxonomy" id="1238180"/>
    <lineage>
        <taxon>Bacteria</taxon>
        <taxon>Bacillati</taxon>
        <taxon>Actinomycetota</taxon>
        <taxon>Actinomycetes</taxon>
        <taxon>Pseudonocardiales</taxon>
        <taxon>Pseudonocardiaceae</taxon>
        <taxon>Amycolatopsis</taxon>
    </lineage>
</organism>
<accession>M2P2L8</accession>
<dbReference type="PATRIC" id="fig|1238180.3.peg.700"/>